<keyword evidence="1" id="KW-0732">Signal</keyword>
<dbReference type="PANTHER" id="PTHR30163:SF8">
    <property type="entry name" value="LYTIC MUREIN TRANSGLYCOSYLASE"/>
    <property type="match status" value="1"/>
</dbReference>
<dbReference type="Gene3D" id="1.10.101.10">
    <property type="entry name" value="PGBD-like superfamily/PGBD"/>
    <property type="match status" value="1"/>
</dbReference>
<evidence type="ECO:0000313" key="4">
    <source>
        <dbReference type="EMBL" id="ABQ13121.1"/>
    </source>
</evidence>
<reference evidence="4 5" key="1">
    <citation type="journal article" date="2007" name="Nat. Biotechnol.">
        <title>Genome sequence and identification of candidate vaccine antigens from the animal pathogen Dichelobacter nodosus.</title>
        <authorList>
            <person name="Myers G.S."/>
            <person name="Parker D."/>
            <person name="Al-Hasani K."/>
            <person name="Kennan R.M."/>
            <person name="Seemann T."/>
            <person name="Ren Q."/>
            <person name="Badger J.H."/>
            <person name="Selengut J.D."/>
            <person name="Deboy R.T."/>
            <person name="Tettelin H."/>
            <person name="Boyce J.D."/>
            <person name="McCarl V.P."/>
            <person name="Han X."/>
            <person name="Nelson W.C."/>
            <person name="Madupu R."/>
            <person name="Mohamoud Y."/>
            <person name="Holley T."/>
            <person name="Fedorova N."/>
            <person name="Khouri H."/>
            <person name="Bottomley S.P."/>
            <person name="Whittington R.J."/>
            <person name="Adler B."/>
            <person name="Songer J.G."/>
            <person name="Rood J.I."/>
            <person name="Paulsen I.T."/>
        </authorList>
    </citation>
    <scope>NUCLEOTIDE SEQUENCE [LARGE SCALE GENOMIC DNA]</scope>
    <source>
        <strain evidence="4 5">VCS1703A</strain>
    </source>
</reference>
<dbReference type="Gene3D" id="1.10.530.10">
    <property type="match status" value="1"/>
</dbReference>
<dbReference type="HOGENOM" id="CLU_035402_0_2_6"/>
<dbReference type="InterPro" id="IPR031304">
    <property type="entry name" value="SLT_2"/>
</dbReference>
<dbReference type="InterPro" id="IPR043426">
    <property type="entry name" value="MltB-like"/>
</dbReference>
<dbReference type="CDD" id="cd13399">
    <property type="entry name" value="Slt35-like"/>
    <property type="match status" value="1"/>
</dbReference>
<dbReference type="eggNOG" id="COG3409">
    <property type="taxonomic scope" value="Bacteria"/>
</dbReference>
<dbReference type="InterPro" id="IPR011970">
    <property type="entry name" value="MltB_2"/>
</dbReference>
<evidence type="ECO:0000259" key="3">
    <source>
        <dbReference type="Pfam" id="PF13406"/>
    </source>
</evidence>
<dbReference type="PANTHER" id="PTHR30163">
    <property type="entry name" value="MEMBRANE-BOUND LYTIC MUREIN TRANSGLYCOSYLASE B"/>
    <property type="match status" value="1"/>
</dbReference>
<evidence type="ECO:0000313" key="5">
    <source>
        <dbReference type="Proteomes" id="UP000000248"/>
    </source>
</evidence>
<accession>A5EXQ3</accession>
<dbReference type="GO" id="GO:0009253">
    <property type="term" value="P:peptidoglycan catabolic process"/>
    <property type="evidence" value="ECO:0007669"/>
    <property type="project" value="TreeGrafter"/>
</dbReference>
<dbReference type="EMBL" id="CP000513">
    <property type="protein sequence ID" value="ABQ13121.1"/>
    <property type="molecule type" value="Genomic_DNA"/>
</dbReference>
<dbReference type="SUPFAM" id="SSF47090">
    <property type="entry name" value="PGBD-like"/>
    <property type="match status" value="1"/>
</dbReference>
<dbReference type="NCBIfam" id="TIGR02283">
    <property type="entry name" value="MltB_2"/>
    <property type="match status" value="1"/>
</dbReference>
<dbReference type="RefSeq" id="WP_012031393.1">
    <property type="nucleotide sequence ID" value="NC_009446.1"/>
</dbReference>
<dbReference type="STRING" id="246195.DNO_1086"/>
<dbReference type="SUPFAM" id="SSF53955">
    <property type="entry name" value="Lysozyme-like"/>
    <property type="match status" value="1"/>
</dbReference>
<proteinExistence type="predicted"/>
<dbReference type="InterPro" id="IPR036365">
    <property type="entry name" value="PGBD-like_sf"/>
</dbReference>
<keyword evidence="5" id="KW-1185">Reference proteome</keyword>
<protein>
    <submittedName>
        <fullName evidence="4">Lytic murein transglycosylase family protein</fullName>
    </submittedName>
</protein>
<gene>
    <name evidence="4" type="ordered locus">DNO_1086</name>
</gene>
<dbReference type="InterPro" id="IPR036366">
    <property type="entry name" value="PGBDSf"/>
</dbReference>
<dbReference type="OrthoDB" id="9772911at2"/>
<organism evidence="4 5">
    <name type="scientific">Dichelobacter nodosus (strain VCS1703A)</name>
    <dbReference type="NCBI Taxonomy" id="246195"/>
    <lineage>
        <taxon>Bacteria</taxon>
        <taxon>Pseudomonadati</taxon>
        <taxon>Pseudomonadota</taxon>
        <taxon>Gammaproteobacteria</taxon>
        <taxon>Cardiobacteriales</taxon>
        <taxon>Cardiobacteriaceae</taxon>
        <taxon>Dichelobacter</taxon>
    </lineage>
</organism>
<feature type="domain" description="Transglycosylase SLT" evidence="3">
    <location>
        <begin position="50"/>
        <end position="338"/>
    </location>
</feature>
<evidence type="ECO:0000259" key="2">
    <source>
        <dbReference type="Pfam" id="PF01471"/>
    </source>
</evidence>
<dbReference type="InterPro" id="IPR002477">
    <property type="entry name" value="Peptidoglycan-bd-like"/>
</dbReference>
<feature type="signal peptide" evidence="1">
    <location>
        <begin position="1"/>
        <end position="23"/>
    </location>
</feature>
<dbReference type="Pfam" id="PF01471">
    <property type="entry name" value="PG_binding_1"/>
    <property type="match status" value="1"/>
</dbReference>
<evidence type="ECO:0000256" key="1">
    <source>
        <dbReference type="SAM" id="SignalP"/>
    </source>
</evidence>
<dbReference type="KEGG" id="dno:DNO_1086"/>
<feature type="domain" description="Peptidoglycan binding-like" evidence="2">
    <location>
        <begin position="359"/>
        <end position="412"/>
    </location>
</feature>
<dbReference type="InterPro" id="IPR023346">
    <property type="entry name" value="Lysozyme-like_dom_sf"/>
</dbReference>
<dbReference type="Gene3D" id="1.10.8.350">
    <property type="entry name" value="Bacterial muramidase"/>
    <property type="match status" value="1"/>
</dbReference>
<dbReference type="Pfam" id="PF13406">
    <property type="entry name" value="SLT_2"/>
    <property type="match status" value="1"/>
</dbReference>
<dbReference type="AlphaFoldDB" id="A5EXQ3"/>
<dbReference type="CAZy" id="GH103">
    <property type="family name" value="Glycoside Hydrolase Family 103"/>
</dbReference>
<dbReference type="GO" id="GO:0008933">
    <property type="term" value="F:peptidoglycan lytic transglycosylase activity"/>
    <property type="evidence" value="ECO:0007669"/>
    <property type="project" value="TreeGrafter"/>
</dbReference>
<dbReference type="Proteomes" id="UP000000248">
    <property type="component" value="Chromosome"/>
</dbReference>
<name>A5EXQ3_DICNV</name>
<sequence length="416" mass="46300">MRLSVTLQSLVALFAVLSLPSCTTSKPYEFSKDPVELAPPSPTVVSKPSSFTAWKTDFIERAKAAGIAATDVERLILPVELHQKTISRDRQQAEFMKMPWEYIDNAVAQERIRQGQQNFQRHTDFLRTLEKQYGVPAEIITAIWGLESSYGKNTGQSDLAQSLATLAYEGRRREFAEQQLLALLQLLARGDVQWTQLRGSWAGGMGETQFIPSTWLEQGIDGDRDGQRNPWATADALASTAHYLNRSGWQSGIKPFYEVRLPAGFDYRALDSKQTLSQWGQLGLTDQNGKRLIGAASAQLWLPAGVQGPALLLTKNFETIKVYNNSSNYALGISLLAERIAGKSDLVRAWPRHERPLSTEQVKRLQQYLTVNGYDTHGSDGILGTNSRRAFARWQADHGQVPDGFVSQSTTATILN</sequence>
<feature type="chain" id="PRO_5002680841" evidence="1">
    <location>
        <begin position="24"/>
        <end position="416"/>
    </location>
</feature>
<dbReference type="eggNOG" id="COG2951">
    <property type="taxonomic scope" value="Bacteria"/>
</dbReference>